<reference evidence="1 2" key="1">
    <citation type="submission" date="2022-11" db="EMBL/GenBank/DDBJ databases">
        <title>Minimal conservation of predation-associated metabolite biosynthetic gene clusters underscores biosynthetic potential of Myxococcota including descriptions for ten novel species: Archangium lansinium sp. nov., Myxococcus landrumus sp. nov., Nannocystis bai.</title>
        <authorList>
            <person name="Ahearne A."/>
            <person name="Stevens C."/>
            <person name="Phillips K."/>
        </authorList>
    </citation>
    <scope>NUCLEOTIDE SEQUENCE [LARGE SCALE GENOMIC DNA]</scope>
    <source>
        <strain evidence="1 2">MIWBW</strain>
    </source>
</reference>
<dbReference type="EMBL" id="JAPNKA010000001">
    <property type="protein sequence ID" value="MCY1080161.1"/>
    <property type="molecule type" value="Genomic_DNA"/>
</dbReference>
<dbReference type="Proteomes" id="UP001207654">
    <property type="component" value="Unassembled WGS sequence"/>
</dbReference>
<gene>
    <name evidence="1" type="ORF">OV287_37485</name>
</gene>
<dbReference type="RefSeq" id="WP_267538836.1">
    <property type="nucleotide sequence ID" value="NZ_JAPNKA010000001.1"/>
</dbReference>
<organism evidence="1 2">
    <name type="scientific">Archangium lansingense</name>
    <dbReference type="NCBI Taxonomy" id="2995310"/>
    <lineage>
        <taxon>Bacteria</taxon>
        <taxon>Pseudomonadati</taxon>
        <taxon>Myxococcota</taxon>
        <taxon>Myxococcia</taxon>
        <taxon>Myxococcales</taxon>
        <taxon>Cystobacterineae</taxon>
        <taxon>Archangiaceae</taxon>
        <taxon>Archangium</taxon>
    </lineage>
</organism>
<evidence type="ECO:0000313" key="2">
    <source>
        <dbReference type="Proteomes" id="UP001207654"/>
    </source>
</evidence>
<keyword evidence="2" id="KW-1185">Reference proteome</keyword>
<sequence length="168" mass="18577">MTSKFLPVFAKNALIEAHQGLPSLLDGSATEGDVLGVCRCFRRRGLCELLLDGAPNRLHRFLAMSGQTYLHFLQRATPATRHTSKAAPFFDALASMDFDTARYMALAGSAPFNPKREYEEDFLYVLRLMDLVAARAGDPCTRARHAALAAETDDARWNLIEALEQGDS</sequence>
<evidence type="ECO:0000313" key="1">
    <source>
        <dbReference type="EMBL" id="MCY1080161.1"/>
    </source>
</evidence>
<accession>A0ABT4AEQ1</accession>
<protein>
    <submittedName>
        <fullName evidence="1">Uncharacterized protein</fullName>
    </submittedName>
</protein>
<comment type="caution">
    <text evidence="1">The sequence shown here is derived from an EMBL/GenBank/DDBJ whole genome shotgun (WGS) entry which is preliminary data.</text>
</comment>
<name>A0ABT4AEQ1_9BACT</name>
<proteinExistence type="predicted"/>